<comment type="subcellular location">
    <subcellularLocation>
        <location evidence="1">Cytoplasm</location>
    </subcellularLocation>
</comment>
<dbReference type="GO" id="GO:0032435">
    <property type="term" value="P:negative regulation of proteasomal ubiquitin-dependent protein catabolic process"/>
    <property type="evidence" value="ECO:0000318"/>
    <property type="project" value="GO_Central"/>
</dbReference>
<evidence type="ECO:0000259" key="5">
    <source>
        <dbReference type="PROSITE" id="PS50030"/>
    </source>
</evidence>
<feature type="domain" description="UBA" evidence="5">
    <location>
        <begin position="1"/>
        <end position="30"/>
    </location>
</feature>
<dbReference type="OrthoDB" id="10254930at2759"/>
<dbReference type="GeneID" id="18237524"/>
<evidence type="ECO:0000256" key="2">
    <source>
        <dbReference type="ARBA" id="ARBA00022490"/>
    </source>
</evidence>
<dbReference type="InParanoid" id="F4PB01"/>
<dbReference type="STRING" id="684364.F4PB01"/>
<feature type="region of interest" description="Disordered" evidence="4">
    <location>
        <begin position="161"/>
        <end position="211"/>
    </location>
</feature>
<dbReference type="Pfam" id="PF22562">
    <property type="entry name" value="UBA_7"/>
    <property type="match status" value="1"/>
</dbReference>
<dbReference type="InterPro" id="IPR015940">
    <property type="entry name" value="UBA"/>
</dbReference>
<dbReference type="PROSITE" id="PS50030">
    <property type="entry name" value="UBA"/>
    <property type="match status" value="1"/>
</dbReference>
<evidence type="ECO:0000259" key="6">
    <source>
        <dbReference type="PROSITE" id="PS50033"/>
    </source>
</evidence>
<reference evidence="7 8" key="1">
    <citation type="submission" date="2009-12" db="EMBL/GenBank/DDBJ databases">
        <title>The draft genome of Batrachochytrium dendrobatidis.</title>
        <authorList>
            <consortium name="US DOE Joint Genome Institute (JGI-PGF)"/>
            <person name="Kuo A."/>
            <person name="Salamov A."/>
            <person name="Schmutz J."/>
            <person name="Lucas S."/>
            <person name="Pitluck S."/>
            <person name="Rosenblum E."/>
            <person name="Stajich J."/>
            <person name="Eisen M."/>
            <person name="Grigoriev I.V."/>
        </authorList>
    </citation>
    <scope>NUCLEOTIDE SEQUENCE [LARGE SCALE GENOMIC DNA]</scope>
    <source>
        <strain evidence="8">JAM81 / FGSC 10211</strain>
    </source>
</reference>
<evidence type="ECO:0000313" key="7">
    <source>
        <dbReference type="EMBL" id="EGF77766.1"/>
    </source>
</evidence>
<evidence type="ECO:0008006" key="9">
    <source>
        <dbReference type="Google" id="ProtNLM"/>
    </source>
</evidence>
<dbReference type="PANTHER" id="PTHR46340:SF1">
    <property type="entry name" value="UBX DOMAIN-CONTAINING PROTEIN 1"/>
    <property type="match status" value="1"/>
</dbReference>
<dbReference type="GO" id="GO:1903094">
    <property type="term" value="P:negative regulation of protein K48-linked deubiquitination"/>
    <property type="evidence" value="ECO:0000318"/>
    <property type="project" value="GO_Central"/>
</dbReference>
<dbReference type="GO" id="GO:0005634">
    <property type="term" value="C:nucleus"/>
    <property type="evidence" value="ECO:0000318"/>
    <property type="project" value="GO_Central"/>
</dbReference>
<evidence type="ECO:0000256" key="1">
    <source>
        <dbReference type="ARBA" id="ARBA00004496"/>
    </source>
</evidence>
<gene>
    <name evidence="7" type="ORF">BATDEDRAFT_20693</name>
</gene>
<dbReference type="GO" id="GO:0031397">
    <property type="term" value="P:negative regulation of protein ubiquitination"/>
    <property type="evidence" value="ECO:0000318"/>
    <property type="project" value="GO_Central"/>
</dbReference>
<dbReference type="AlphaFoldDB" id="F4PB01"/>
<keyword evidence="8" id="KW-1185">Reference proteome</keyword>
<dbReference type="PANTHER" id="PTHR46340">
    <property type="entry name" value="UBX DOMAIN-CONTAINING PROTEIN 1"/>
    <property type="match status" value="1"/>
</dbReference>
<keyword evidence="3" id="KW-0175">Coiled coil</keyword>
<proteinExistence type="predicted"/>
<feature type="compositionally biased region" description="Basic and acidic residues" evidence="4">
    <location>
        <begin position="161"/>
        <end position="210"/>
    </location>
</feature>
<dbReference type="PROSITE" id="PS00028">
    <property type="entry name" value="ZINC_FINGER_C2H2_1"/>
    <property type="match status" value="1"/>
</dbReference>
<feature type="region of interest" description="Disordered" evidence="4">
    <location>
        <begin position="40"/>
        <end position="67"/>
    </location>
</feature>
<dbReference type="OMA" id="AQHFPRK"/>
<dbReference type="Pfam" id="PF24560">
    <property type="entry name" value="zf-C2H2_OTU1_C"/>
    <property type="match status" value="1"/>
</dbReference>
<feature type="domain" description="UBX" evidence="6">
    <location>
        <begin position="234"/>
        <end position="310"/>
    </location>
</feature>
<dbReference type="CDD" id="cd01767">
    <property type="entry name" value="UBX"/>
    <property type="match status" value="1"/>
</dbReference>
<dbReference type="GO" id="GO:0005737">
    <property type="term" value="C:cytoplasm"/>
    <property type="evidence" value="ECO:0000318"/>
    <property type="project" value="GO_Central"/>
</dbReference>
<dbReference type="Pfam" id="PF00789">
    <property type="entry name" value="UBX"/>
    <property type="match status" value="1"/>
</dbReference>
<dbReference type="InterPro" id="IPR029071">
    <property type="entry name" value="Ubiquitin-like_domsf"/>
</dbReference>
<dbReference type="InterPro" id="IPR009060">
    <property type="entry name" value="UBA-like_sf"/>
</dbReference>
<dbReference type="SUPFAM" id="SSF54236">
    <property type="entry name" value="Ubiquitin-like"/>
    <property type="match status" value="1"/>
</dbReference>
<dbReference type="InterPro" id="IPR057766">
    <property type="entry name" value="Znf-C2H2_OTU1-like_C"/>
</dbReference>
<protein>
    <recommendedName>
        <fullName evidence="9">UBX domain-containing protein</fullName>
    </recommendedName>
</protein>
<evidence type="ECO:0000256" key="4">
    <source>
        <dbReference type="SAM" id="MobiDB-lite"/>
    </source>
</evidence>
<dbReference type="PROSITE" id="PS50033">
    <property type="entry name" value="UBX"/>
    <property type="match status" value="1"/>
</dbReference>
<dbReference type="Proteomes" id="UP000007241">
    <property type="component" value="Unassembled WGS sequence"/>
</dbReference>
<dbReference type="SUPFAM" id="SSF46934">
    <property type="entry name" value="UBA-like"/>
    <property type="match status" value="1"/>
</dbReference>
<dbReference type="InterPro" id="IPR013087">
    <property type="entry name" value="Znf_C2H2_type"/>
</dbReference>
<dbReference type="GO" id="GO:0036435">
    <property type="term" value="F:K48-linked polyubiquitin modification-dependent protein binding"/>
    <property type="evidence" value="ECO:0000318"/>
    <property type="project" value="GO_Central"/>
</dbReference>
<dbReference type="InterPro" id="IPR001012">
    <property type="entry name" value="UBX_dom"/>
</dbReference>
<dbReference type="HOGENOM" id="CLU_047594_1_0_1"/>
<dbReference type="SMART" id="SM00166">
    <property type="entry name" value="UBX"/>
    <property type="match status" value="1"/>
</dbReference>
<dbReference type="FunCoup" id="F4PB01">
    <property type="interactions" value="135"/>
</dbReference>
<dbReference type="EMBL" id="GL882891">
    <property type="protein sequence ID" value="EGF77766.1"/>
    <property type="molecule type" value="Genomic_DNA"/>
</dbReference>
<sequence length="311" mass="34751">MGFSDARVTKALQMTKNSGLQSAMDWLFAHADDNVSDSLEVNEASECAAATQASGSTDHDKDGEISQDQATAQSLKCEDCGKLLRDAAAAELHAVKTQHVNFSESVVAIKPLTEEEKSQKLKDLQARLAAKREEKQLLEVEERKKSEQVRRRTGQEIVALKEKKEQDDMKKALDDKKREKQEEKMARERVRAQLESDKRERHRKAEEKKRLAQGIALPAHVTAAPVASNPLSSVSYSEARLNIRTPDGKSYTQNFSADDTLSKVYNYLEEKIGPNSFKLWQPFPRKMLGNNDLGKSLKDLCLVPSAALIAQ</sequence>
<accession>F4PB01</accession>
<evidence type="ECO:0000313" key="8">
    <source>
        <dbReference type="Proteomes" id="UP000007241"/>
    </source>
</evidence>
<evidence type="ECO:0000256" key="3">
    <source>
        <dbReference type="ARBA" id="ARBA00023054"/>
    </source>
</evidence>
<organism evidence="7 8">
    <name type="scientific">Batrachochytrium dendrobatidis (strain JAM81 / FGSC 10211)</name>
    <name type="common">Frog chytrid fungus</name>
    <dbReference type="NCBI Taxonomy" id="684364"/>
    <lineage>
        <taxon>Eukaryota</taxon>
        <taxon>Fungi</taxon>
        <taxon>Fungi incertae sedis</taxon>
        <taxon>Chytridiomycota</taxon>
        <taxon>Chytridiomycota incertae sedis</taxon>
        <taxon>Chytridiomycetes</taxon>
        <taxon>Rhizophydiales</taxon>
        <taxon>Rhizophydiales incertae sedis</taxon>
        <taxon>Batrachochytrium</taxon>
    </lineage>
</organism>
<dbReference type="Gene3D" id="3.10.20.90">
    <property type="entry name" value="Phosphatidylinositol 3-kinase Catalytic Subunit, Chain A, domain 1"/>
    <property type="match status" value="1"/>
</dbReference>
<dbReference type="RefSeq" id="XP_006681630.1">
    <property type="nucleotide sequence ID" value="XM_006681567.1"/>
</dbReference>
<name>F4PB01_BATDJ</name>
<keyword evidence="2" id="KW-0963">Cytoplasm</keyword>
<dbReference type="Gene3D" id="1.10.8.10">
    <property type="entry name" value="DNA helicase RuvA subunit, C-terminal domain"/>
    <property type="match status" value="1"/>
</dbReference>